<evidence type="ECO:0000256" key="1">
    <source>
        <dbReference type="SAM" id="MobiDB-lite"/>
    </source>
</evidence>
<name>A0A1B7N7C9_9AGAM</name>
<dbReference type="EMBL" id="KV448200">
    <property type="protein sequence ID" value="OAX40777.1"/>
    <property type="molecule type" value="Genomic_DNA"/>
</dbReference>
<dbReference type="SUPFAM" id="SSF53098">
    <property type="entry name" value="Ribonuclease H-like"/>
    <property type="match status" value="1"/>
</dbReference>
<protein>
    <recommendedName>
        <fullName evidence="4">HAT C-terminal dimerisation domain-containing protein</fullName>
    </recommendedName>
</protein>
<dbReference type="OrthoDB" id="2669765at2759"/>
<feature type="region of interest" description="Disordered" evidence="1">
    <location>
        <begin position="334"/>
        <end position="354"/>
    </location>
</feature>
<sequence length="483" mass="53876">MKAGGNTEIALNAIDALIQAASRRTGLKIRIPARPTCGPRPDQLSSAEAELIQSVNDIKARNLTLPRREIWGNSQYSKVVTKPLQMSGHLSTTRTDLLDLRRRIEAGCMQYEFWPAIEQGIKVMKPVVDLIGDQESRESSLASCMLGLIRLVKTISQLPLEDGDNRDFWIHAKAVVSRRFFAMNTNTHSLALFLHPMCRKLAISQAANGRSFKFMVEVALDIAKQWRWSEQLAKMLVSDLKEYHKCSGVFSGGQADGLDWWETLPVSAERCPLKAFAVIIHSIVPHAANVERYFSGLGGVQSAKRCNLSVETFESLSKLRASYANFLHKVDQEAGKPARRKHAHMHTQPERGLDTALADQLQRSFAWVPPLTSDSRTDSDDEFLAGPESITDEELLEEFDRFEHEMRESRALQVQEGSNLFTDKVPDVFAGDIIDWNELEKVDKGIAPAGFIEEIDVVSRGSQGMEAGWNINALLTSEGVASM</sequence>
<keyword evidence="3" id="KW-1185">Reference proteome</keyword>
<evidence type="ECO:0000313" key="3">
    <source>
        <dbReference type="Proteomes" id="UP000092154"/>
    </source>
</evidence>
<dbReference type="InParanoid" id="A0A1B7N7C9"/>
<dbReference type="Proteomes" id="UP000092154">
    <property type="component" value="Unassembled WGS sequence"/>
</dbReference>
<dbReference type="InterPro" id="IPR012337">
    <property type="entry name" value="RNaseH-like_sf"/>
</dbReference>
<reference evidence="2 3" key="1">
    <citation type="submission" date="2016-06" db="EMBL/GenBank/DDBJ databases">
        <title>Comparative genomics of the ectomycorrhizal sister species Rhizopogon vinicolor and Rhizopogon vesiculosus (Basidiomycota: Boletales) reveals a divergence of the mating type B locus.</title>
        <authorList>
            <consortium name="DOE Joint Genome Institute"/>
            <person name="Mujic A.B."/>
            <person name="Kuo A."/>
            <person name="Tritt A."/>
            <person name="Lipzen A."/>
            <person name="Chen C."/>
            <person name="Johnson J."/>
            <person name="Sharma A."/>
            <person name="Barry K."/>
            <person name="Grigoriev I.V."/>
            <person name="Spatafora J.W."/>
        </authorList>
    </citation>
    <scope>NUCLEOTIDE SEQUENCE [LARGE SCALE GENOMIC DNA]</scope>
    <source>
        <strain evidence="2 3">AM-OR11-026</strain>
    </source>
</reference>
<evidence type="ECO:0008006" key="4">
    <source>
        <dbReference type="Google" id="ProtNLM"/>
    </source>
</evidence>
<organism evidence="2 3">
    <name type="scientific">Rhizopogon vinicolor AM-OR11-026</name>
    <dbReference type="NCBI Taxonomy" id="1314800"/>
    <lineage>
        <taxon>Eukaryota</taxon>
        <taxon>Fungi</taxon>
        <taxon>Dikarya</taxon>
        <taxon>Basidiomycota</taxon>
        <taxon>Agaricomycotina</taxon>
        <taxon>Agaricomycetes</taxon>
        <taxon>Agaricomycetidae</taxon>
        <taxon>Boletales</taxon>
        <taxon>Suillineae</taxon>
        <taxon>Rhizopogonaceae</taxon>
        <taxon>Rhizopogon</taxon>
    </lineage>
</organism>
<proteinExistence type="predicted"/>
<gene>
    <name evidence="2" type="ORF">K503DRAFT_864348</name>
</gene>
<dbReference type="AlphaFoldDB" id="A0A1B7N7C9"/>
<dbReference type="STRING" id="1314800.A0A1B7N7C9"/>
<evidence type="ECO:0000313" key="2">
    <source>
        <dbReference type="EMBL" id="OAX40777.1"/>
    </source>
</evidence>
<accession>A0A1B7N7C9</accession>